<dbReference type="AlphaFoldDB" id="A0AAV5P903"/>
<dbReference type="Proteomes" id="UP001165168">
    <property type="component" value="Unassembled WGS sequence"/>
</dbReference>
<dbReference type="InterPro" id="IPR011089">
    <property type="entry name" value="GmrSD_C"/>
</dbReference>
<evidence type="ECO:0000256" key="1">
    <source>
        <dbReference type="SAM" id="MobiDB-lite"/>
    </source>
</evidence>
<feature type="compositionally biased region" description="Pro residues" evidence="1">
    <location>
        <begin position="550"/>
        <end position="592"/>
    </location>
</feature>
<sequence length="631" mass="65555">MAKRSSGGGGLGVILAVVIGVAVAYFAVAWPYQLGAWIAVEMGAGLPSTQRSVLAWIFEILYLGVLAGVGVRWLWVRYRTPDALPPFDHETTGQVLAMMEGRATPFTDPRVPGSEKVRGGFSDVRLIEPRGRVGAKTPTVVSTGTLLLTDKAARFAGTDGRACVWKWTAVNRIESEAGFVNMPVSTRMKDCGVSFPAGQDAAGHAALVWSTRTAQGAGPDELGQIAQSLRTTATAVKARAQAQPAGPKPVPRRVLGTAVAAVAATALVSTGAVAVAVGISSAPPAPSGVVGVNLGNNVAEDTGEQADAALVDTDETPVPAWDAATAEPVEAAELSAAISTAGQSTALAALGTLEVKGRAPKTGYDREAFGPAWADVDRNGCDTRNDILARDLEGETFKPGTRDCVVLTGTLDDPYTATTIAFERGNATSSAVQIDHVVALSDAWQKGAQQLDRDTRQAFANDPLNLLAVDGPTNQGKGDGDAATWLPPNKAFRCEYVARQVAVKATYKLWVTQAERDAIARILTTCPDQLLPAADGAVGSYVQVEVTAEPPSPEPVPDPVAVPEPAPEPVAVPDPAPAPPPAPAPQPEPEPAPVFYKNCDAVRAAGAAPIRPGDPGFQPKFDRDNDGVGCE</sequence>
<feature type="domain" description="Excalibur calcium-binding" evidence="3">
    <location>
        <begin position="595"/>
        <end position="631"/>
    </location>
</feature>
<keyword evidence="2" id="KW-0472">Membrane</keyword>
<organism evidence="4 5">
    <name type="scientific">Cellulosimicrobium cellulans</name>
    <name type="common">Arthrobacter luteus</name>
    <dbReference type="NCBI Taxonomy" id="1710"/>
    <lineage>
        <taxon>Bacteria</taxon>
        <taxon>Bacillati</taxon>
        <taxon>Actinomycetota</taxon>
        <taxon>Actinomycetes</taxon>
        <taxon>Micrococcales</taxon>
        <taxon>Promicromonosporaceae</taxon>
        <taxon>Cellulosimicrobium</taxon>
    </lineage>
</organism>
<feature type="region of interest" description="Disordered" evidence="1">
    <location>
        <begin position="548"/>
        <end position="631"/>
    </location>
</feature>
<dbReference type="EMBL" id="BSTG01000004">
    <property type="protein sequence ID" value="GLY58543.1"/>
    <property type="molecule type" value="Genomic_DNA"/>
</dbReference>
<proteinExistence type="predicted"/>
<dbReference type="Pfam" id="PF07510">
    <property type="entry name" value="GmrSD_C"/>
    <property type="match status" value="1"/>
</dbReference>
<name>A0AAV5P903_CELCE</name>
<reference evidence="4" key="1">
    <citation type="submission" date="2023-03" db="EMBL/GenBank/DDBJ databases">
        <title>Cellulosimicrobium cellulans NBRC 103059.</title>
        <authorList>
            <person name="Ichikawa N."/>
            <person name="Sato H."/>
            <person name="Tonouchi N."/>
        </authorList>
    </citation>
    <scope>NUCLEOTIDE SEQUENCE</scope>
    <source>
        <strain evidence="4">NBRC 103059</strain>
    </source>
</reference>
<protein>
    <recommendedName>
        <fullName evidence="3">Excalibur calcium-binding domain-containing protein</fullName>
    </recommendedName>
</protein>
<dbReference type="SMART" id="SM00894">
    <property type="entry name" value="Excalibur"/>
    <property type="match status" value="1"/>
</dbReference>
<dbReference type="RefSeq" id="WP_338074500.1">
    <property type="nucleotide sequence ID" value="NZ_RQIK01000003.1"/>
</dbReference>
<dbReference type="PANTHER" id="PTHR24094:SF15">
    <property type="entry name" value="AMP-DEPENDENT SYNTHETASE_LIGASE DOMAIN-CONTAINING PROTEIN-RELATED"/>
    <property type="match status" value="1"/>
</dbReference>
<evidence type="ECO:0000313" key="4">
    <source>
        <dbReference type="EMBL" id="GLY58543.1"/>
    </source>
</evidence>
<feature type="compositionally biased region" description="Basic and acidic residues" evidence="1">
    <location>
        <begin position="620"/>
        <end position="631"/>
    </location>
</feature>
<evidence type="ECO:0000256" key="2">
    <source>
        <dbReference type="SAM" id="Phobius"/>
    </source>
</evidence>
<evidence type="ECO:0000259" key="3">
    <source>
        <dbReference type="SMART" id="SM00894"/>
    </source>
</evidence>
<keyword evidence="2" id="KW-0812">Transmembrane</keyword>
<dbReference type="InterPro" id="IPR008613">
    <property type="entry name" value="Excalibur_Ca-bd_domain"/>
</dbReference>
<feature type="transmembrane region" description="Helical" evidence="2">
    <location>
        <begin position="254"/>
        <end position="279"/>
    </location>
</feature>
<evidence type="ECO:0000313" key="5">
    <source>
        <dbReference type="Proteomes" id="UP001165168"/>
    </source>
</evidence>
<gene>
    <name evidence="4" type="ORF">Ccel01_31450</name>
</gene>
<feature type="transmembrane region" description="Helical" evidence="2">
    <location>
        <begin position="53"/>
        <end position="75"/>
    </location>
</feature>
<accession>A0AAV5P903</accession>
<dbReference type="PANTHER" id="PTHR24094">
    <property type="entry name" value="SECRETED PROTEIN"/>
    <property type="match status" value="1"/>
</dbReference>
<keyword evidence="2" id="KW-1133">Transmembrane helix</keyword>
<feature type="transmembrane region" description="Helical" evidence="2">
    <location>
        <begin position="12"/>
        <end position="33"/>
    </location>
</feature>
<comment type="caution">
    <text evidence="4">The sequence shown here is derived from an EMBL/GenBank/DDBJ whole genome shotgun (WGS) entry which is preliminary data.</text>
</comment>
<dbReference type="Pfam" id="PF05901">
    <property type="entry name" value="Excalibur"/>
    <property type="match status" value="1"/>
</dbReference>